<organism evidence="2 3">
    <name type="scientific">candidate division WOR-3 bacterium</name>
    <dbReference type="NCBI Taxonomy" id="2052148"/>
    <lineage>
        <taxon>Bacteria</taxon>
        <taxon>Bacteria division WOR-3</taxon>
    </lineage>
</organism>
<dbReference type="InterPro" id="IPR036866">
    <property type="entry name" value="RibonucZ/Hydroxyglut_hydro"/>
</dbReference>
<protein>
    <submittedName>
        <fullName evidence="2">MBL fold metallo-hydrolase</fullName>
    </submittedName>
</protein>
<dbReference type="EMBL" id="QNBE01000081">
    <property type="protein sequence ID" value="RKX69497.1"/>
    <property type="molecule type" value="Genomic_DNA"/>
</dbReference>
<dbReference type="Pfam" id="PF00753">
    <property type="entry name" value="Lactamase_B"/>
    <property type="match status" value="1"/>
</dbReference>
<dbReference type="InterPro" id="IPR041712">
    <property type="entry name" value="DHPS-like_MBL-fold"/>
</dbReference>
<dbReference type="InterPro" id="IPR052926">
    <property type="entry name" value="Metallo-beta-lactamase_dom"/>
</dbReference>
<feature type="domain" description="Metallo-beta-lactamase" evidence="1">
    <location>
        <begin position="38"/>
        <end position="118"/>
    </location>
</feature>
<keyword evidence="2" id="KW-0378">Hydrolase</keyword>
<dbReference type="PANTHER" id="PTHR13754:SF13">
    <property type="entry name" value="METALLO-BETA-LACTAMASE SUPERFAMILY PROTEIN (AFU_ORTHOLOGUE AFUA_3G07630)"/>
    <property type="match status" value="1"/>
</dbReference>
<comment type="caution">
    <text evidence="2">The sequence shown here is derived from an EMBL/GenBank/DDBJ whole genome shotgun (WGS) entry which is preliminary data.</text>
</comment>
<proteinExistence type="predicted"/>
<gene>
    <name evidence="2" type="ORF">DRP53_07995</name>
</gene>
<dbReference type="AlphaFoldDB" id="A0A660SFP1"/>
<evidence type="ECO:0000259" key="1">
    <source>
        <dbReference type="Pfam" id="PF00753"/>
    </source>
</evidence>
<dbReference type="SUPFAM" id="SSF56281">
    <property type="entry name" value="Metallo-hydrolase/oxidoreductase"/>
    <property type="match status" value="1"/>
</dbReference>
<dbReference type="GO" id="GO:0016740">
    <property type="term" value="F:transferase activity"/>
    <property type="evidence" value="ECO:0007669"/>
    <property type="project" value="TreeGrafter"/>
</dbReference>
<dbReference type="CDD" id="cd07713">
    <property type="entry name" value="DHPS-like_MBL-fold"/>
    <property type="match status" value="1"/>
</dbReference>
<dbReference type="InterPro" id="IPR001279">
    <property type="entry name" value="Metallo-B-lactamas"/>
</dbReference>
<dbReference type="Proteomes" id="UP000268469">
    <property type="component" value="Unassembled WGS sequence"/>
</dbReference>
<accession>A0A660SFP1</accession>
<dbReference type="GO" id="GO:0016787">
    <property type="term" value="F:hydrolase activity"/>
    <property type="evidence" value="ECO:0007669"/>
    <property type="project" value="UniProtKB-KW"/>
</dbReference>
<sequence>MIPIFLLLGGAMIDEIRIAIVYDNYLTISGLENDWGFAAFIEGEKIKMLFDTGGNGELLLRNMTKMKIDPKRIEKVFLSHFHGDHTGGLKSILRENPNLEAFVPKSFSKDLKQGYRYREIREFCEIMPGFYSTGEMGRAVIEQTLIINTSKGLLIITGCAHPGIVEIVKRARERLKRPIHLVLGGFHLFSSDEQKIRMIATELKKMDVEKVAPCHCSGDNARRIFKEIFGDDYYEIGVGWSVEVR</sequence>
<dbReference type="PANTHER" id="PTHR13754">
    <property type="entry name" value="METALLO-BETA-LACTAMASE SUPERFAMILY PROTEIN"/>
    <property type="match status" value="1"/>
</dbReference>
<evidence type="ECO:0000313" key="3">
    <source>
        <dbReference type="Proteomes" id="UP000268469"/>
    </source>
</evidence>
<dbReference type="Gene3D" id="3.60.15.10">
    <property type="entry name" value="Ribonuclease Z/Hydroxyacylglutathione hydrolase-like"/>
    <property type="match status" value="1"/>
</dbReference>
<reference evidence="2 3" key="1">
    <citation type="submission" date="2018-06" db="EMBL/GenBank/DDBJ databases">
        <title>Extensive metabolic versatility and redundancy in microbially diverse, dynamic hydrothermal sediments.</title>
        <authorList>
            <person name="Dombrowski N."/>
            <person name="Teske A."/>
            <person name="Baker B.J."/>
        </authorList>
    </citation>
    <scope>NUCLEOTIDE SEQUENCE [LARGE SCALE GENOMIC DNA]</scope>
    <source>
        <strain evidence="2">B36_G15</strain>
    </source>
</reference>
<evidence type="ECO:0000313" key="2">
    <source>
        <dbReference type="EMBL" id="RKX69497.1"/>
    </source>
</evidence>
<name>A0A660SFP1_UNCW3</name>